<reference evidence="2 3" key="1">
    <citation type="submission" date="2024-02" db="EMBL/GenBank/DDBJ databases">
        <title>Identification of pathogenicity and growth-promoting functions of Pseudomonas putida variants.</title>
        <authorList>
            <person name="Sun J."/>
        </authorList>
    </citation>
    <scope>NUCLEOTIDE SEQUENCE [LARGE SCALE GENOMIC DNA]</scope>
    <source>
        <strain evidence="2 3">A04</strain>
    </source>
</reference>
<keyword evidence="3" id="KW-1185">Reference proteome</keyword>
<dbReference type="RefSeq" id="WP_339548027.1">
    <property type="nucleotide sequence ID" value="NZ_JBBHLD010000001.1"/>
</dbReference>
<keyword evidence="1" id="KW-1133">Transmembrane helix</keyword>
<evidence type="ECO:0000256" key="1">
    <source>
        <dbReference type="SAM" id="Phobius"/>
    </source>
</evidence>
<dbReference type="EMBL" id="JBBHLD010000001">
    <property type="protein sequence ID" value="MEJ5903352.1"/>
    <property type="molecule type" value="Genomic_DNA"/>
</dbReference>
<protein>
    <recommendedName>
        <fullName evidence="4">Tfp pilus assembly protein PilO</fullName>
    </recommendedName>
</protein>
<gene>
    <name evidence="2" type="ORF">V7V80_01455</name>
</gene>
<accession>A0ABU8R0F9</accession>
<evidence type="ECO:0008006" key="4">
    <source>
        <dbReference type="Google" id="ProtNLM"/>
    </source>
</evidence>
<organism evidence="2 3">
    <name type="scientific">Pseudomonas kermanshahensis</name>
    <dbReference type="NCBI Taxonomy" id="2745482"/>
    <lineage>
        <taxon>Bacteria</taxon>
        <taxon>Pseudomonadati</taxon>
        <taxon>Pseudomonadota</taxon>
        <taxon>Gammaproteobacteria</taxon>
        <taxon>Pseudomonadales</taxon>
        <taxon>Pseudomonadaceae</taxon>
        <taxon>Pseudomonas</taxon>
    </lineage>
</organism>
<dbReference type="Proteomes" id="UP001377692">
    <property type="component" value="Unassembled WGS sequence"/>
</dbReference>
<evidence type="ECO:0000313" key="3">
    <source>
        <dbReference type="Proteomes" id="UP001377692"/>
    </source>
</evidence>
<name>A0ABU8R0F9_9PSED</name>
<keyword evidence="1" id="KW-0812">Transmembrane</keyword>
<keyword evidence="1" id="KW-0472">Membrane</keyword>
<comment type="caution">
    <text evidence="2">The sequence shown here is derived from an EMBL/GenBank/DDBJ whole genome shotgun (WGS) entry which is preliminary data.</text>
</comment>
<evidence type="ECO:0000313" key="2">
    <source>
        <dbReference type="EMBL" id="MEJ5903352.1"/>
    </source>
</evidence>
<proteinExistence type="predicted"/>
<feature type="transmembrane region" description="Helical" evidence="1">
    <location>
        <begin position="6"/>
        <end position="34"/>
    </location>
</feature>
<sequence>MTSKDIFIRISAVLTLVGVLVSVLVGGLFAVYIAGQANGRESNQAVTDLYKGQLEAGQRELASAREQITALKLDLQRKVDPQPNIKLAATRPGCPADPEALERLLHKPAPAGMSLSVSVGETSTALDEQLFVSVKAISYATSPFRYVASLALGSPGQANLSIDQVEVGAVLHYQGYEVRVLAISAVAVGFSVTKP</sequence>